<feature type="transmembrane region" description="Helical" evidence="1">
    <location>
        <begin position="20"/>
        <end position="41"/>
    </location>
</feature>
<dbReference type="Proteomes" id="UP001565200">
    <property type="component" value="Unassembled WGS sequence"/>
</dbReference>
<reference evidence="2 3" key="1">
    <citation type="submission" date="2024-03" db="EMBL/GenBank/DDBJ databases">
        <title>Mouse gut bacterial collection (mGBC) of GemPharmatech.</title>
        <authorList>
            <person name="He Y."/>
            <person name="Dong L."/>
            <person name="Wu D."/>
            <person name="Gao X."/>
            <person name="Lin Z."/>
        </authorList>
    </citation>
    <scope>NUCLEOTIDE SEQUENCE [LARGE SCALE GENOMIC DNA]</scope>
    <source>
        <strain evidence="2 3">54-13</strain>
    </source>
</reference>
<feature type="transmembrane region" description="Helical" evidence="1">
    <location>
        <begin position="47"/>
        <end position="70"/>
    </location>
</feature>
<sequence length="224" mass="26002">MRLIYRMNNRIDIYPSIWRVIVLIFVSALFVMGGFLMTIHPRTGIDIFIGYLGVVFFSFTAIIGIVWLILRAMRKPLARIYDDRLEYLIPVKMKYEIIPFLYVEMFVTVKVGAKLIRADYLTGGCKNTGIINTLVPVGKMCDMLNDRLEKFWSQPLNKASVTKYLSMTGIESWRFVHFCTRENCASLKKWNSLDDFLTSEIHRIYTLFDDKGVEIDESTPTIPI</sequence>
<keyword evidence="1" id="KW-1133">Transmembrane helix</keyword>
<keyword evidence="1" id="KW-0812">Transmembrane</keyword>
<evidence type="ECO:0000313" key="3">
    <source>
        <dbReference type="Proteomes" id="UP001565200"/>
    </source>
</evidence>
<accession>A0ABV4CWL9</accession>
<evidence type="ECO:0000256" key="1">
    <source>
        <dbReference type="SAM" id="Phobius"/>
    </source>
</evidence>
<organism evidence="2 3">
    <name type="scientific">Heminiphilus faecis</name>
    <dbReference type="NCBI Taxonomy" id="2601703"/>
    <lineage>
        <taxon>Bacteria</taxon>
        <taxon>Pseudomonadati</taxon>
        <taxon>Bacteroidota</taxon>
        <taxon>Bacteroidia</taxon>
        <taxon>Bacteroidales</taxon>
        <taxon>Muribaculaceae</taxon>
        <taxon>Heminiphilus</taxon>
    </lineage>
</organism>
<comment type="caution">
    <text evidence="2">The sequence shown here is derived from an EMBL/GenBank/DDBJ whole genome shotgun (WGS) entry which is preliminary data.</text>
</comment>
<keyword evidence="1" id="KW-0472">Membrane</keyword>
<protein>
    <recommendedName>
        <fullName evidence="4">DUF304 domain-containing protein</fullName>
    </recommendedName>
</protein>
<evidence type="ECO:0008006" key="4">
    <source>
        <dbReference type="Google" id="ProtNLM"/>
    </source>
</evidence>
<name>A0ABV4CWL9_9BACT</name>
<gene>
    <name evidence="2" type="ORF">AAK873_05440</name>
</gene>
<evidence type="ECO:0000313" key="2">
    <source>
        <dbReference type="EMBL" id="MEY8245061.1"/>
    </source>
</evidence>
<proteinExistence type="predicted"/>
<keyword evidence="3" id="KW-1185">Reference proteome</keyword>
<dbReference type="EMBL" id="JBCLPP010000011">
    <property type="protein sequence ID" value="MEY8245061.1"/>
    <property type="molecule type" value="Genomic_DNA"/>
</dbReference>